<reference evidence="1" key="2">
    <citation type="journal article" date="2007" name="Science">
        <title>Draft genome sequence of the sexually transmitted pathogen Trichomonas vaginalis.</title>
        <authorList>
            <person name="Carlton J.M."/>
            <person name="Hirt R.P."/>
            <person name="Silva J.C."/>
            <person name="Delcher A.L."/>
            <person name="Schatz M."/>
            <person name="Zhao Q."/>
            <person name="Wortman J.R."/>
            <person name="Bidwell S.L."/>
            <person name="Alsmark U.C.M."/>
            <person name="Besteiro S."/>
            <person name="Sicheritz-Ponten T."/>
            <person name="Noel C.J."/>
            <person name="Dacks J.B."/>
            <person name="Foster P.G."/>
            <person name="Simillion C."/>
            <person name="Van de Peer Y."/>
            <person name="Miranda-Saavedra D."/>
            <person name="Barton G.J."/>
            <person name="Westrop G.D."/>
            <person name="Mueller S."/>
            <person name="Dessi D."/>
            <person name="Fiori P.L."/>
            <person name="Ren Q."/>
            <person name="Paulsen I."/>
            <person name="Zhang H."/>
            <person name="Bastida-Corcuera F.D."/>
            <person name="Simoes-Barbosa A."/>
            <person name="Brown M.T."/>
            <person name="Hayes R.D."/>
            <person name="Mukherjee M."/>
            <person name="Okumura C.Y."/>
            <person name="Schneider R."/>
            <person name="Smith A.J."/>
            <person name="Vanacova S."/>
            <person name="Villalvazo M."/>
            <person name="Haas B.J."/>
            <person name="Pertea M."/>
            <person name="Feldblyum T.V."/>
            <person name="Utterback T.R."/>
            <person name="Shu C.L."/>
            <person name="Osoegawa K."/>
            <person name="de Jong P.J."/>
            <person name="Hrdy I."/>
            <person name="Horvathova L."/>
            <person name="Zubacova Z."/>
            <person name="Dolezal P."/>
            <person name="Malik S.B."/>
            <person name="Logsdon J.M. Jr."/>
            <person name="Henze K."/>
            <person name="Gupta A."/>
            <person name="Wang C.C."/>
            <person name="Dunne R.L."/>
            <person name="Upcroft J.A."/>
            <person name="Upcroft P."/>
            <person name="White O."/>
            <person name="Salzberg S.L."/>
            <person name="Tang P."/>
            <person name="Chiu C.-H."/>
            <person name="Lee Y.-S."/>
            <person name="Embley T.M."/>
            <person name="Coombs G.H."/>
            <person name="Mottram J.C."/>
            <person name="Tachezy J."/>
            <person name="Fraser-Liggett C.M."/>
            <person name="Johnson P.J."/>
        </authorList>
    </citation>
    <scope>NUCLEOTIDE SEQUENCE [LARGE SCALE GENOMIC DNA]</scope>
    <source>
        <strain evidence="1">G3</strain>
    </source>
</reference>
<dbReference type="EMBL" id="DS114128">
    <property type="protein sequence ID" value="EAX90196.1"/>
    <property type="molecule type" value="Genomic_DNA"/>
</dbReference>
<reference evidence="1" key="1">
    <citation type="submission" date="2006-10" db="EMBL/GenBank/DDBJ databases">
        <authorList>
            <person name="Amadeo P."/>
            <person name="Zhao Q."/>
            <person name="Wortman J."/>
            <person name="Fraser-Liggett C."/>
            <person name="Carlton J."/>
        </authorList>
    </citation>
    <scope>NUCLEOTIDE SEQUENCE</scope>
    <source>
        <strain evidence="1">G3</strain>
    </source>
</reference>
<evidence type="ECO:0000313" key="1">
    <source>
        <dbReference type="EMBL" id="EAX90196.1"/>
    </source>
</evidence>
<dbReference type="SMR" id="A2FY24"/>
<dbReference type="VEuPathDB" id="TrichDB:TVAG_312840"/>
<organism evidence="1 2">
    <name type="scientific">Trichomonas vaginalis (strain ATCC PRA-98 / G3)</name>
    <dbReference type="NCBI Taxonomy" id="412133"/>
    <lineage>
        <taxon>Eukaryota</taxon>
        <taxon>Metamonada</taxon>
        <taxon>Parabasalia</taxon>
        <taxon>Trichomonadida</taxon>
        <taxon>Trichomonadidae</taxon>
        <taxon>Trichomonas</taxon>
    </lineage>
</organism>
<dbReference type="InParanoid" id="A2FY24"/>
<keyword evidence="2" id="KW-1185">Reference proteome</keyword>
<dbReference type="InterPro" id="IPR011989">
    <property type="entry name" value="ARM-like"/>
</dbReference>
<dbReference type="Gene3D" id="1.25.10.10">
    <property type="entry name" value="Leucine-rich Repeat Variant"/>
    <property type="match status" value="1"/>
</dbReference>
<dbReference type="Proteomes" id="UP000001542">
    <property type="component" value="Unassembled WGS sequence"/>
</dbReference>
<dbReference type="RefSeq" id="XP_001303126.1">
    <property type="nucleotide sequence ID" value="XM_001303125.1"/>
</dbReference>
<gene>
    <name evidence="1" type="ORF">TVAG_312840</name>
</gene>
<dbReference type="AlphaFoldDB" id="A2FY24"/>
<evidence type="ECO:0000313" key="2">
    <source>
        <dbReference type="Proteomes" id="UP000001542"/>
    </source>
</evidence>
<dbReference type="VEuPathDB" id="TrichDB:TVAGG3_0068550"/>
<dbReference type="InterPro" id="IPR016024">
    <property type="entry name" value="ARM-type_fold"/>
</dbReference>
<protein>
    <submittedName>
        <fullName evidence="1">Uncharacterized protein</fullName>
    </submittedName>
</protein>
<sequence length="517" mass="59518">MLPIELISNVLAAVPKLVKKIKVSMNYKEEGLKSSKNVLGKNTQADSVDITEYLVSSMQELVIFNNNEESYDTFLREFLTESYFNITLPEIPDRKEDIEIIQENRKKIIDKLNEIRSFLENYEAISCDDTEKSGIVQILLELSKYDFPLIQENALSTCMMLLEFKDTFENAFLENDFVEVCGFLLFECELSSDSFILIVNSLGLILTISKDICFNILEKIPVRFLIDSSLKYSHRSEDAISAVAYYSAESIVKGVFPSQAFDILEAFEKSIEKDIGNSASDIISRFHYMIEDWPDDLDLGILHHHGIIGLINSILSESEAIEDVHELITFAIDCITLMLQKHFIPEINFDQIIFYTFNGTTDQQKSSFNLLAELFNEIPELYRTLITNEYFHEIFEYIKTKAISEVKGHFVILLFSYLSSLEPQEINKLILEDIELIEYFEDQLQYRKYISYSIKSLIICIDSSKSGDFGVRALIHQKIVDFDGWDELEDNENDSKSEVSELSSQLLNLVNSELNEN</sequence>
<name>A2FY24_TRIV3</name>
<proteinExistence type="predicted"/>
<dbReference type="SUPFAM" id="SSF48371">
    <property type="entry name" value="ARM repeat"/>
    <property type="match status" value="1"/>
</dbReference>
<dbReference type="KEGG" id="tva:4747875"/>
<accession>A2FY24</accession>